<comment type="caution">
    <text evidence="4">The sequence shown here is derived from an EMBL/GenBank/DDBJ whole genome shotgun (WGS) entry which is preliminary data.</text>
</comment>
<feature type="domain" description="LysM" evidence="3">
    <location>
        <begin position="503"/>
        <end position="546"/>
    </location>
</feature>
<proteinExistence type="inferred from homology"/>
<dbReference type="PROSITE" id="PS00922">
    <property type="entry name" value="TRANSGLYCOSYLASE"/>
    <property type="match status" value="1"/>
</dbReference>
<name>A0ABY2DUT5_9FLAO</name>
<keyword evidence="2" id="KW-0732">Signal</keyword>
<dbReference type="SUPFAM" id="SSF54106">
    <property type="entry name" value="LysM domain"/>
    <property type="match status" value="4"/>
</dbReference>
<feature type="domain" description="LysM" evidence="3">
    <location>
        <begin position="402"/>
        <end position="445"/>
    </location>
</feature>
<evidence type="ECO:0000259" key="3">
    <source>
        <dbReference type="PROSITE" id="PS51782"/>
    </source>
</evidence>
<dbReference type="InterPro" id="IPR036779">
    <property type="entry name" value="LysM_dom_sf"/>
</dbReference>
<evidence type="ECO:0000313" key="4">
    <source>
        <dbReference type="EMBL" id="TDE31476.1"/>
    </source>
</evidence>
<evidence type="ECO:0000256" key="1">
    <source>
        <dbReference type="ARBA" id="ARBA00007734"/>
    </source>
</evidence>
<organism evidence="4 5">
    <name type="scientific">Flavobacterium ranwuense</name>
    <dbReference type="NCBI Taxonomy" id="2541725"/>
    <lineage>
        <taxon>Bacteria</taxon>
        <taxon>Pseudomonadati</taxon>
        <taxon>Bacteroidota</taxon>
        <taxon>Flavobacteriia</taxon>
        <taxon>Flavobacteriales</taxon>
        <taxon>Flavobacteriaceae</taxon>
        <taxon>Flavobacterium</taxon>
    </lineage>
</organism>
<protein>
    <submittedName>
        <fullName evidence="4">LysM peptidoglycan-binding domain-containing protein</fullName>
    </submittedName>
</protein>
<dbReference type="PROSITE" id="PS51782">
    <property type="entry name" value="LYSM"/>
    <property type="match status" value="4"/>
</dbReference>
<dbReference type="CDD" id="cd00118">
    <property type="entry name" value="LysM"/>
    <property type="match status" value="4"/>
</dbReference>
<accession>A0ABY2DUT5</accession>
<sequence>MNIKNTALSFFLLASAHLFSQETVVNKDFAKVETKLSYLDSIKNTFVKDDLASCVDSLWMKELTNLDLYNNLSDDIKNINMDQMVDYELPTALLKERLAAMDAKSPFNIEYNQGLENIIKSFLKNRKKSFERLMGTSEYYFPLFEEALAKQNVPLEIKYLAIVESALNPKAISKMGATGLWQFMYQTGKQYGLKIDSYIDERSDPLKASEAAAQYMTNMYKIFGDWDLVLASYNSGPGNVAKAIRRSGGQQNYWNIRKNLPKETQGYVPAFLATMYIYEYHKEHGIIPNRASVKHFATDTIMIKKQMTFKQISDLLDVPVAQLQVLNPSYKLNVIPFYHDENHYLRLPQEKIAVFVSNENQIYAYTQYELSKREKPFQVEKTMVVKDTANYIAQRVALAKTTYYKVKRGDNLSIIAGKYDVDVADIKKWNKLRGNALAYGKSLKIVMGQTDVAAVKKEPKMDQVPSDKISSNQRVVASEMKANKDDKTKKTVEPNTFSSNATAFYVVQKGDNLGSIANKYDVTVAEIQEWNHLSNDNVQLGVTLQVVKKASDSKEELVSVPERKDIEYVVLQGDNLGSIGKKFGASLADLKQWNNLPDNTIGIGATLIVAKDEIVINTNKATVSSFKRKTNIAESYKKEAIDYYVKKGDSLYSISKKYPGVTISDLKKWNGIRSEELKPGMKLKING</sequence>
<dbReference type="InterPro" id="IPR000189">
    <property type="entry name" value="Transglyc_AS"/>
</dbReference>
<dbReference type="PANTHER" id="PTHR33734">
    <property type="entry name" value="LYSM DOMAIN-CONTAINING GPI-ANCHORED PROTEIN 2"/>
    <property type="match status" value="1"/>
</dbReference>
<feature type="signal peptide" evidence="2">
    <location>
        <begin position="1"/>
        <end position="20"/>
    </location>
</feature>
<dbReference type="SUPFAM" id="SSF53955">
    <property type="entry name" value="Lysozyme-like"/>
    <property type="match status" value="1"/>
</dbReference>
<dbReference type="Proteomes" id="UP000294685">
    <property type="component" value="Unassembled WGS sequence"/>
</dbReference>
<gene>
    <name evidence="4" type="ORF">E0I61_01910</name>
</gene>
<dbReference type="Gene3D" id="3.10.350.10">
    <property type="entry name" value="LysM domain"/>
    <property type="match status" value="4"/>
</dbReference>
<feature type="domain" description="LysM" evidence="3">
    <location>
        <begin position="641"/>
        <end position="685"/>
    </location>
</feature>
<dbReference type="Pfam" id="PF01476">
    <property type="entry name" value="LysM"/>
    <property type="match status" value="4"/>
</dbReference>
<dbReference type="Pfam" id="PF01464">
    <property type="entry name" value="SLT"/>
    <property type="match status" value="1"/>
</dbReference>
<keyword evidence="5" id="KW-1185">Reference proteome</keyword>
<dbReference type="CDD" id="cd16894">
    <property type="entry name" value="MltD-like"/>
    <property type="match status" value="1"/>
</dbReference>
<comment type="similarity">
    <text evidence="1">Belongs to the transglycosylase Slt family.</text>
</comment>
<evidence type="ECO:0000256" key="2">
    <source>
        <dbReference type="SAM" id="SignalP"/>
    </source>
</evidence>
<feature type="domain" description="LysM" evidence="3">
    <location>
        <begin position="566"/>
        <end position="609"/>
    </location>
</feature>
<dbReference type="Gene3D" id="1.10.530.10">
    <property type="match status" value="1"/>
</dbReference>
<dbReference type="InterPro" id="IPR018392">
    <property type="entry name" value="LysM"/>
</dbReference>
<dbReference type="PANTHER" id="PTHR33734:SF22">
    <property type="entry name" value="MEMBRANE-BOUND LYTIC MUREIN TRANSGLYCOSYLASE D"/>
    <property type="match status" value="1"/>
</dbReference>
<feature type="chain" id="PRO_5046957328" evidence="2">
    <location>
        <begin position="21"/>
        <end position="687"/>
    </location>
</feature>
<evidence type="ECO:0000313" key="5">
    <source>
        <dbReference type="Proteomes" id="UP000294685"/>
    </source>
</evidence>
<dbReference type="InterPro" id="IPR008258">
    <property type="entry name" value="Transglycosylase_SLT_dom_1"/>
</dbReference>
<dbReference type="InterPro" id="IPR023346">
    <property type="entry name" value="Lysozyme-like_dom_sf"/>
</dbReference>
<dbReference type="SMART" id="SM00257">
    <property type="entry name" value="LysM"/>
    <property type="match status" value="4"/>
</dbReference>
<dbReference type="RefSeq" id="WP_132069030.1">
    <property type="nucleotide sequence ID" value="NZ_SMLH01000001.1"/>
</dbReference>
<dbReference type="EMBL" id="SMLH01000001">
    <property type="protein sequence ID" value="TDE31476.1"/>
    <property type="molecule type" value="Genomic_DNA"/>
</dbReference>
<reference evidence="4 5" key="1">
    <citation type="submission" date="2019-03" db="EMBL/GenBank/DDBJ databases">
        <title>Novel species of Flavobacterium.</title>
        <authorList>
            <person name="Liu Q."/>
            <person name="Xin Y.-H."/>
        </authorList>
    </citation>
    <scope>NUCLEOTIDE SEQUENCE [LARGE SCALE GENOMIC DNA]</scope>
    <source>
        <strain evidence="4 5">LB2P22</strain>
    </source>
</reference>